<gene>
    <name evidence="3" type="ordered locus">CPF_0389</name>
</gene>
<dbReference type="STRING" id="195103.CPF_0389"/>
<dbReference type="EMBL" id="CP000246">
    <property type="protein sequence ID" value="ABG82211.1"/>
    <property type="molecule type" value="Genomic_DNA"/>
</dbReference>
<keyword evidence="2" id="KW-0812">Transmembrane</keyword>
<evidence type="ECO:0000256" key="1">
    <source>
        <dbReference type="SAM" id="Coils"/>
    </source>
</evidence>
<reference evidence="3 4" key="1">
    <citation type="journal article" date="2006" name="Genome Res.">
        <title>Skewed genomic variability in strains of the toxigenic bacterial pathogen, Clostridium perfringens.</title>
        <authorList>
            <person name="Myers G.S."/>
            <person name="Rasko D.A."/>
            <person name="Cheung J.K."/>
            <person name="Ravel J."/>
            <person name="Seshadri R."/>
            <person name="Deboy R.T."/>
            <person name="Ren Q."/>
            <person name="Varga J."/>
            <person name="Awad M.M."/>
            <person name="Brinkac L.M."/>
            <person name="Daugherty S.C."/>
            <person name="Haft D.H."/>
            <person name="Dodson R.J."/>
            <person name="Madupu R."/>
            <person name="Nelson W.C."/>
            <person name="Rosovitz M.J."/>
            <person name="Sullivan S.A."/>
            <person name="Khouri H."/>
            <person name="Dimitrov G.I."/>
            <person name="Watkins K.L."/>
            <person name="Mulligan S."/>
            <person name="Benton J."/>
            <person name="Radune D."/>
            <person name="Fisher D.J."/>
            <person name="Atkins H.S."/>
            <person name="Hiscox T."/>
            <person name="Jost B.H."/>
            <person name="Billington S.J."/>
            <person name="Songer J.G."/>
            <person name="McClane B.A."/>
            <person name="Titball R.W."/>
            <person name="Rood J.I."/>
            <person name="Melville S.B."/>
            <person name="Paulsen I.T."/>
        </authorList>
    </citation>
    <scope>NUCLEOTIDE SEQUENCE [LARGE SCALE GENOMIC DNA]</scope>
    <source>
        <strain evidence="4">ATCC 13124 / DSM 756 / JCM 1290 / NCIMB 6125 / NCTC 8237 / S 107 / Type A</strain>
    </source>
</reference>
<proteinExistence type="predicted"/>
<dbReference type="RefSeq" id="WP_011590174.1">
    <property type="nucleotide sequence ID" value="NC_008261.1"/>
</dbReference>
<dbReference type="Proteomes" id="UP000001823">
    <property type="component" value="Chromosome"/>
</dbReference>
<protein>
    <submittedName>
        <fullName evidence="3">Uncharacterized protein</fullName>
    </submittedName>
</protein>
<feature type="transmembrane region" description="Helical" evidence="2">
    <location>
        <begin position="20"/>
        <end position="37"/>
    </location>
</feature>
<name>A0A0H2YN36_CLOP1</name>
<dbReference type="AlphaFoldDB" id="A0A0H2YN36"/>
<dbReference type="PaxDb" id="195103-CPF_0389"/>
<keyword evidence="4" id="KW-1185">Reference proteome</keyword>
<evidence type="ECO:0000313" key="3">
    <source>
        <dbReference type="EMBL" id="ABG82211.1"/>
    </source>
</evidence>
<feature type="coiled-coil region" evidence="1">
    <location>
        <begin position="48"/>
        <end position="100"/>
    </location>
</feature>
<evidence type="ECO:0000313" key="4">
    <source>
        <dbReference type="Proteomes" id="UP000001823"/>
    </source>
</evidence>
<evidence type="ECO:0000256" key="2">
    <source>
        <dbReference type="SAM" id="Phobius"/>
    </source>
</evidence>
<accession>A0A0H2YN36</accession>
<keyword evidence="1" id="KW-0175">Coiled coil</keyword>
<sequence>MQITDEKVKKNFVIRALKQIGTFFIFTMVFAIVFSFLQPRVYKTHSEYIFIKEKYDNLQKEYDSLNEKISKDTNALNSKKEDLTKSNEDLQNKLNSLNKEIQSLN</sequence>
<keyword evidence="2" id="KW-1133">Transmembrane helix</keyword>
<keyword evidence="2" id="KW-0472">Membrane</keyword>
<organism evidence="3 4">
    <name type="scientific">Clostridium perfringens (strain ATCC 13124 / DSM 756 / JCM 1290 / NCIMB 6125 / NCTC 8237 / Type A)</name>
    <dbReference type="NCBI Taxonomy" id="195103"/>
    <lineage>
        <taxon>Bacteria</taxon>
        <taxon>Bacillati</taxon>
        <taxon>Bacillota</taxon>
        <taxon>Clostridia</taxon>
        <taxon>Eubacteriales</taxon>
        <taxon>Clostridiaceae</taxon>
        <taxon>Clostridium</taxon>
    </lineage>
</organism>
<dbReference type="HOGENOM" id="CLU_2231911_0_0_9"/>
<dbReference type="KEGG" id="cpf:CPF_0389"/>